<feature type="domain" description="PiggyBac transposable element-derived protein" evidence="1">
    <location>
        <begin position="1"/>
        <end position="136"/>
    </location>
</feature>
<name>A0A8S3X6U6_PARAO</name>
<proteinExistence type="predicted"/>
<accession>A0A8S3X6U6</accession>
<reference evidence="2" key="1">
    <citation type="submission" date="2021-04" db="EMBL/GenBank/DDBJ databases">
        <authorList>
            <person name="Tunstrom K."/>
        </authorList>
    </citation>
    <scope>NUCLEOTIDE SEQUENCE</scope>
</reference>
<organism evidence="2 3">
    <name type="scientific">Parnassius apollo</name>
    <name type="common">Apollo butterfly</name>
    <name type="synonym">Papilio apollo</name>
    <dbReference type="NCBI Taxonomy" id="110799"/>
    <lineage>
        <taxon>Eukaryota</taxon>
        <taxon>Metazoa</taxon>
        <taxon>Ecdysozoa</taxon>
        <taxon>Arthropoda</taxon>
        <taxon>Hexapoda</taxon>
        <taxon>Insecta</taxon>
        <taxon>Pterygota</taxon>
        <taxon>Neoptera</taxon>
        <taxon>Endopterygota</taxon>
        <taxon>Lepidoptera</taxon>
        <taxon>Glossata</taxon>
        <taxon>Ditrysia</taxon>
        <taxon>Papilionoidea</taxon>
        <taxon>Papilionidae</taxon>
        <taxon>Parnassiinae</taxon>
        <taxon>Parnassini</taxon>
        <taxon>Parnassius</taxon>
        <taxon>Parnassius</taxon>
    </lineage>
</organism>
<dbReference type="Proteomes" id="UP000691718">
    <property type="component" value="Unassembled WGS sequence"/>
</dbReference>
<dbReference type="PANTHER" id="PTHR46599:SF3">
    <property type="entry name" value="PIGGYBAC TRANSPOSABLE ELEMENT-DERIVED PROTEIN 4"/>
    <property type="match status" value="1"/>
</dbReference>
<evidence type="ECO:0000259" key="1">
    <source>
        <dbReference type="Pfam" id="PF13843"/>
    </source>
</evidence>
<gene>
    <name evidence="2" type="ORF">PAPOLLO_LOCUS14698</name>
</gene>
<dbReference type="EMBL" id="CAJQZP010000978">
    <property type="protein sequence ID" value="CAG5006101.1"/>
    <property type="molecule type" value="Genomic_DNA"/>
</dbReference>
<dbReference type="AlphaFoldDB" id="A0A8S3X6U6"/>
<protein>
    <submittedName>
        <fullName evidence="2">(apollo) hypothetical protein</fullName>
    </submittedName>
</protein>
<sequence length="141" mass="16377">MLQQILTWTNAKISKHKMMFARQDRPELNNLDMVELKAFIRLLFYTAVLKSSKENSHYLFASDGTGCEIFRCARSETRFLILLLCHRFDNPYDRNERIKTDKLAAISPIFDKFVSNSQQLYKLSECVTVDEILANFGEGVT</sequence>
<evidence type="ECO:0000313" key="2">
    <source>
        <dbReference type="EMBL" id="CAG5006101.1"/>
    </source>
</evidence>
<dbReference type="OrthoDB" id="10057959at2759"/>
<comment type="caution">
    <text evidence="2">The sequence shown here is derived from an EMBL/GenBank/DDBJ whole genome shotgun (WGS) entry which is preliminary data.</text>
</comment>
<evidence type="ECO:0000313" key="3">
    <source>
        <dbReference type="Proteomes" id="UP000691718"/>
    </source>
</evidence>
<dbReference type="InterPro" id="IPR029526">
    <property type="entry name" value="PGBD"/>
</dbReference>
<dbReference type="Pfam" id="PF13843">
    <property type="entry name" value="DDE_Tnp_1_7"/>
    <property type="match status" value="1"/>
</dbReference>
<keyword evidence="3" id="KW-1185">Reference proteome</keyword>
<dbReference type="PANTHER" id="PTHR46599">
    <property type="entry name" value="PIGGYBAC TRANSPOSABLE ELEMENT-DERIVED PROTEIN 4"/>
    <property type="match status" value="1"/>
</dbReference>